<feature type="compositionally biased region" description="Polar residues" evidence="1">
    <location>
        <begin position="13"/>
        <end position="23"/>
    </location>
</feature>
<sequence>MRSRMVLISLQSTRSARQMSGRSPSYEREVARMRQARGSSMPVMRDPKEETQAYQATQSAWPIKILAASLLSATAYYAFHLYQENKYPWQRGHPMASAFERSER</sequence>
<evidence type="ECO:0000256" key="1">
    <source>
        <dbReference type="SAM" id="MobiDB-lite"/>
    </source>
</evidence>
<name>A0A7S3AYC4_9EUKA</name>
<organism evidence="2">
    <name type="scientific">Haptolina ericina</name>
    <dbReference type="NCBI Taxonomy" id="156174"/>
    <lineage>
        <taxon>Eukaryota</taxon>
        <taxon>Haptista</taxon>
        <taxon>Haptophyta</taxon>
        <taxon>Prymnesiophyceae</taxon>
        <taxon>Prymnesiales</taxon>
        <taxon>Prymnesiaceae</taxon>
        <taxon>Haptolina</taxon>
    </lineage>
</organism>
<dbReference type="AlphaFoldDB" id="A0A7S3AYC4"/>
<dbReference type="EMBL" id="HBHX01033004">
    <property type="protein sequence ID" value="CAE0117646.1"/>
    <property type="molecule type" value="Transcribed_RNA"/>
</dbReference>
<reference evidence="2" key="1">
    <citation type="submission" date="2021-01" db="EMBL/GenBank/DDBJ databases">
        <authorList>
            <person name="Corre E."/>
            <person name="Pelletier E."/>
            <person name="Niang G."/>
            <person name="Scheremetjew M."/>
            <person name="Finn R."/>
            <person name="Kale V."/>
            <person name="Holt S."/>
            <person name="Cochrane G."/>
            <person name="Meng A."/>
            <person name="Brown T."/>
            <person name="Cohen L."/>
        </authorList>
    </citation>
    <scope>NUCLEOTIDE SEQUENCE</scope>
    <source>
        <strain evidence="2">CCMP281</strain>
    </source>
</reference>
<gene>
    <name evidence="2" type="ORF">HERI1096_LOCUS18345</name>
</gene>
<protein>
    <submittedName>
        <fullName evidence="2">Uncharacterized protein</fullName>
    </submittedName>
</protein>
<feature type="region of interest" description="Disordered" evidence="1">
    <location>
        <begin position="13"/>
        <end position="49"/>
    </location>
</feature>
<proteinExistence type="predicted"/>
<evidence type="ECO:0000313" key="2">
    <source>
        <dbReference type="EMBL" id="CAE0117646.1"/>
    </source>
</evidence>
<accession>A0A7S3AYC4</accession>